<dbReference type="Proteomes" id="UP000887579">
    <property type="component" value="Unplaced"/>
</dbReference>
<proteinExistence type="predicted"/>
<evidence type="ECO:0000313" key="1">
    <source>
        <dbReference type="Proteomes" id="UP000887579"/>
    </source>
</evidence>
<reference evidence="2" key="1">
    <citation type="submission" date="2022-11" db="UniProtKB">
        <authorList>
            <consortium name="WormBaseParasite"/>
        </authorList>
    </citation>
    <scope>IDENTIFICATION</scope>
</reference>
<dbReference type="WBParaSite" id="ES5_v2.g21505.t1">
    <property type="protein sequence ID" value="ES5_v2.g21505.t1"/>
    <property type="gene ID" value="ES5_v2.g21505"/>
</dbReference>
<sequence length="203" mass="22040">MLGWPSERTSKNCKDGTCAVYVCVEDGSVIYGGGCVRHYKKTCKSHQTNVEIGTGEDWDGVTTERGNFLYLCNSPLNNCVLKYMEANTQGRSGEHTEYFGKEFLNGYDTTQPAAPSSQSQQKQPPPPKNDNNNKGGSSSKDNKEPAAPPNSNGLPSKNNNTESSATPNNETAPAEPGNNGLMNQMNGFKLFAMILHGFVFAKF</sequence>
<name>A0AC34FVK0_9BILA</name>
<organism evidence="1 2">
    <name type="scientific">Panagrolaimus sp. ES5</name>
    <dbReference type="NCBI Taxonomy" id="591445"/>
    <lineage>
        <taxon>Eukaryota</taxon>
        <taxon>Metazoa</taxon>
        <taxon>Ecdysozoa</taxon>
        <taxon>Nematoda</taxon>
        <taxon>Chromadorea</taxon>
        <taxon>Rhabditida</taxon>
        <taxon>Tylenchina</taxon>
        <taxon>Panagrolaimomorpha</taxon>
        <taxon>Panagrolaimoidea</taxon>
        <taxon>Panagrolaimidae</taxon>
        <taxon>Panagrolaimus</taxon>
    </lineage>
</organism>
<evidence type="ECO:0000313" key="2">
    <source>
        <dbReference type="WBParaSite" id="ES5_v2.g21505.t1"/>
    </source>
</evidence>
<protein>
    <submittedName>
        <fullName evidence="2">Uncharacterized protein</fullName>
    </submittedName>
</protein>
<accession>A0AC34FVK0</accession>